<comment type="subcellular location">
    <subcellularLocation>
        <location evidence="1">Nucleus</location>
    </subcellularLocation>
</comment>
<dbReference type="EMBL" id="JBEDUW010000005">
    <property type="protein sequence ID" value="KAK9928446.1"/>
    <property type="molecule type" value="Genomic_DNA"/>
</dbReference>
<gene>
    <name evidence="5" type="ORF">M0R45_025582</name>
</gene>
<evidence type="ECO:0000256" key="3">
    <source>
        <dbReference type="SAM" id="MobiDB-lite"/>
    </source>
</evidence>
<dbReference type="InterPro" id="IPR022003">
    <property type="entry name" value="RST"/>
</dbReference>
<reference evidence="5 6" key="1">
    <citation type="journal article" date="2023" name="G3 (Bethesda)">
        <title>A chromosome-length genome assembly and annotation of blackberry (Rubus argutus, cv. 'Hillquist').</title>
        <authorList>
            <person name="Bruna T."/>
            <person name="Aryal R."/>
            <person name="Dudchenko O."/>
            <person name="Sargent D.J."/>
            <person name="Mead D."/>
            <person name="Buti M."/>
            <person name="Cavallini A."/>
            <person name="Hytonen T."/>
            <person name="Andres J."/>
            <person name="Pham M."/>
            <person name="Weisz D."/>
            <person name="Mascagni F."/>
            <person name="Usai G."/>
            <person name="Natali L."/>
            <person name="Bassil N."/>
            <person name="Fernandez G.E."/>
            <person name="Lomsadze A."/>
            <person name="Armour M."/>
            <person name="Olukolu B."/>
            <person name="Poorten T."/>
            <person name="Britton C."/>
            <person name="Davik J."/>
            <person name="Ashrafi H."/>
            <person name="Aiden E.L."/>
            <person name="Borodovsky M."/>
            <person name="Worthington M."/>
        </authorList>
    </citation>
    <scope>NUCLEOTIDE SEQUENCE [LARGE SCALE GENOMIC DNA]</scope>
    <source>
        <strain evidence="5">PI 553951</strain>
    </source>
</reference>
<comment type="caution">
    <text evidence="5">The sequence shown here is derived from an EMBL/GenBank/DDBJ whole genome shotgun (WGS) entry which is preliminary data.</text>
</comment>
<feature type="domain" description="RST" evidence="4">
    <location>
        <begin position="171"/>
        <end position="240"/>
    </location>
</feature>
<dbReference type="GO" id="GO:0016251">
    <property type="term" value="F:RNA polymerase II general transcription initiation factor activity"/>
    <property type="evidence" value="ECO:0007669"/>
    <property type="project" value="TreeGrafter"/>
</dbReference>
<dbReference type="Pfam" id="PF12174">
    <property type="entry name" value="RST"/>
    <property type="match status" value="1"/>
</dbReference>
<evidence type="ECO:0000256" key="1">
    <source>
        <dbReference type="ARBA" id="ARBA00004123"/>
    </source>
</evidence>
<dbReference type="PANTHER" id="PTHR15138">
    <property type="entry name" value="TRANSCRIPTION INITIATION FACTOR TFIID SUBUNIT 4"/>
    <property type="match status" value="1"/>
</dbReference>
<feature type="region of interest" description="Disordered" evidence="3">
    <location>
        <begin position="29"/>
        <end position="53"/>
    </location>
</feature>
<keyword evidence="2" id="KW-0539">Nucleus</keyword>
<evidence type="ECO:0000313" key="6">
    <source>
        <dbReference type="Proteomes" id="UP001457282"/>
    </source>
</evidence>
<dbReference type="InterPro" id="IPR045144">
    <property type="entry name" value="TAF4"/>
</dbReference>
<accession>A0AAW1WWV4</accession>
<keyword evidence="6" id="KW-1185">Reference proteome</keyword>
<dbReference type="AlphaFoldDB" id="A0AAW1WWV4"/>
<name>A0AAW1WWV4_RUBAR</name>
<feature type="region of interest" description="Disordered" evidence="3">
    <location>
        <begin position="127"/>
        <end position="147"/>
    </location>
</feature>
<organism evidence="5 6">
    <name type="scientific">Rubus argutus</name>
    <name type="common">Southern blackberry</name>
    <dbReference type="NCBI Taxonomy" id="59490"/>
    <lineage>
        <taxon>Eukaryota</taxon>
        <taxon>Viridiplantae</taxon>
        <taxon>Streptophyta</taxon>
        <taxon>Embryophyta</taxon>
        <taxon>Tracheophyta</taxon>
        <taxon>Spermatophyta</taxon>
        <taxon>Magnoliopsida</taxon>
        <taxon>eudicotyledons</taxon>
        <taxon>Gunneridae</taxon>
        <taxon>Pentapetalae</taxon>
        <taxon>rosids</taxon>
        <taxon>fabids</taxon>
        <taxon>Rosales</taxon>
        <taxon>Rosaceae</taxon>
        <taxon>Rosoideae</taxon>
        <taxon>Rosoideae incertae sedis</taxon>
        <taxon>Rubus</taxon>
    </lineage>
</organism>
<dbReference type="GO" id="GO:0003677">
    <property type="term" value="F:DNA binding"/>
    <property type="evidence" value="ECO:0007669"/>
    <property type="project" value="TreeGrafter"/>
</dbReference>
<evidence type="ECO:0000313" key="5">
    <source>
        <dbReference type="EMBL" id="KAK9928446.1"/>
    </source>
</evidence>
<proteinExistence type="predicted"/>
<evidence type="ECO:0000259" key="4">
    <source>
        <dbReference type="PROSITE" id="PS51879"/>
    </source>
</evidence>
<evidence type="ECO:0000256" key="2">
    <source>
        <dbReference type="ARBA" id="ARBA00023242"/>
    </source>
</evidence>
<dbReference type="GO" id="GO:0005669">
    <property type="term" value="C:transcription factor TFIID complex"/>
    <property type="evidence" value="ECO:0007669"/>
    <property type="project" value="InterPro"/>
</dbReference>
<sequence>MFPCFYKTLGRRRQNNAFGGGYSGVLSQGSNNTSSQSLPQLHTASQDESTAGQIQHDQMIAQQRELHSYEMELSNNVPFLRICHKIMMQHRNLVIFLCSRSNPTVIFRKGKQIKSLSSILEKNPGMLISGKNPVSTQEQDIKPKPENESQYVKLQKMSSQQAMVTEQPSTPMNRSKQVPFGLLLPVLLPQLDKDRAMQLTTLFTKLKNNEISKDASVRHIRSVVGTRCSRWAVSTITSKI</sequence>
<protein>
    <recommendedName>
        <fullName evidence="4">RST domain-containing protein</fullName>
    </recommendedName>
</protein>
<dbReference type="Proteomes" id="UP001457282">
    <property type="component" value="Unassembled WGS sequence"/>
</dbReference>
<dbReference type="PROSITE" id="PS51879">
    <property type="entry name" value="RST"/>
    <property type="match status" value="1"/>
</dbReference>
<dbReference type="PANTHER" id="PTHR15138:SF14">
    <property type="entry name" value="TRANSCRIPTION INITIATION FACTOR TFIID SUBUNIT 4"/>
    <property type="match status" value="1"/>
</dbReference>
<dbReference type="GO" id="GO:0006367">
    <property type="term" value="P:transcription initiation at RNA polymerase II promoter"/>
    <property type="evidence" value="ECO:0007669"/>
    <property type="project" value="TreeGrafter"/>
</dbReference>